<dbReference type="EMBL" id="CAMPGE010011336">
    <property type="protein sequence ID" value="CAI2370172.1"/>
    <property type="molecule type" value="Genomic_DNA"/>
</dbReference>
<keyword evidence="9" id="KW-1185">Reference proteome</keyword>
<organism evidence="8 9">
    <name type="scientific">Euplotes crassus</name>
    <dbReference type="NCBI Taxonomy" id="5936"/>
    <lineage>
        <taxon>Eukaryota</taxon>
        <taxon>Sar</taxon>
        <taxon>Alveolata</taxon>
        <taxon>Ciliophora</taxon>
        <taxon>Intramacronucleata</taxon>
        <taxon>Spirotrichea</taxon>
        <taxon>Hypotrichia</taxon>
        <taxon>Euplotida</taxon>
        <taxon>Euplotidae</taxon>
        <taxon>Moneuplotes</taxon>
    </lineage>
</organism>
<comment type="similarity">
    <text evidence="2">Belongs to the TDE1 family.</text>
</comment>
<dbReference type="InterPro" id="IPR005016">
    <property type="entry name" value="TDE1/TMS"/>
</dbReference>
<reference evidence="8" key="1">
    <citation type="submission" date="2023-07" db="EMBL/GenBank/DDBJ databases">
        <authorList>
            <consortium name="AG Swart"/>
            <person name="Singh M."/>
            <person name="Singh A."/>
            <person name="Seah K."/>
            <person name="Emmerich C."/>
        </authorList>
    </citation>
    <scope>NUCLEOTIDE SEQUENCE</scope>
    <source>
        <strain evidence="8">DP1</strain>
    </source>
</reference>
<evidence type="ECO:0000256" key="5">
    <source>
        <dbReference type="ARBA" id="ARBA00023136"/>
    </source>
</evidence>
<evidence type="ECO:0000256" key="1">
    <source>
        <dbReference type="ARBA" id="ARBA00004141"/>
    </source>
</evidence>
<feature type="transmembrane region" description="Helical" evidence="6">
    <location>
        <begin position="216"/>
        <end position="235"/>
    </location>
</feature>
<dbReference type="AlphaFoldDB" id="A0AAD1UK15"/>
<dbReference type="GO" id="GO:0016020">
    <property type="term" value="C:membrane"/>
    <property type="evidence" value="ECO:0007669"/>
    <property type="project" value="UniProtKB-SubCell"/>
</dbReference>
<keyword evidence="4 6" id="KW-1133">Transmembrane helix</keyword>
<evidence type="ECO:0000313" key="8">
    <source>
        <dbReference type="EMBL" id="CAI2370172.1"/>
    </source>
</evidence>
<keyword evidence="5 6" id="KW-0472">Membrane</keyword>
<dbReference type="Pfam" id="PF03348">
    <property type="entry name" value="Serinc"/>
    <property type="match status" value="1"/>
</dbReference>
<accession>A0AAD1UK15</accession>
<evidence type="ECO:0000256" key="3">
    <source>
        <dbReference type="ARBA" id="ARBA00022692"/>
    </source>
</evidence>
<evidence type="ECO:0000256" key="4">
    <source>
        <dbReference type="ARBA" id="ARBA00022989"/>
    </source>
</evidence>
<feature type="transmembrane region" description="Helical" evidence="6">
    <location>
        <begin position="393"/>
        <end position="417"/>
    </location>
</feature>
<sequence>MCLLAASAACCAGQCCCNCLCGAFKACGVKAKVFSRIGYVVFQLFWILVSFALLFTAKPIFSSWISFIGCPSDNQACFGMSAVFRMSFILLLFHVLVFLICLTRTQIAAVFHDGWWLFKWLLVFGSFIASFYIPNPFFEGYVHFARGASVFFLIYQGICILNLSYVINNAIVSNWAESEGSCAGIFMIGITAIIYVLDLVFLIFQFIWFKGCALNIIILCITIIFGIIFTVLVALKTREDSSILTNAMVMAYALFLSWSAMSSHPSENCNPFTKSNANTLYQIGLGLVFTMISLFSISVITKNDEDEGKLPVMSSPLVEKEENDEELEDIPQVGTQTVTAEEAHVYPITIPTILFHVLMMFASVYYGVLLTNWGDASINDERTTLFRSNNFSFWIKVVAQWGSFAVYTFSLVGPLLFPNREWS</sequence>
<gene>
    <name evidence="8" type="ORF">ECRASSUSDP1_LOCUS11480</name>
</gene>
<feature type="transmembrane region" description="Helical" evidence="6">
    <location>
        <begin position="117"/>
        <end position="138"/>
    </location>
</feature>
<comment type="subcellular location">
    <subcellularLocation>
        <location evidence="1">Membrane</location>
        <topology evidence="1">Multi-pass membrane protein</topology>
    </subcellularLocation>
</comment>
<dbReference type="Proteomes" id="UP001295684">
    <property type="component" value="Unassembled WGS sequence"/>
</dbReference>
<feature type="transmembrane region" description="Helical" evidence="6">
    <location>
        <begin position="88"/>
        <end position="111"/>
    </location>
</feature>
<feature type="signal peptide" evidence="7">
    <location>
        <begin position="1"/>
        <end position="17"/>
    </location>
</feature>
<evidence type="ECO:0000313" key="9">
    <source>
        <dbReference type="Proteomes" id="UP001295684"/>
    </source>
</evidence>
<feature type="transmembrane region" description="Helical" evidence="6">
    <location>
        <begin position="150"/>
        <end position="171"/>
    </location>
</feature>
<feature type="transmembrane region" description="Helical" evidence="6">
    <location>
        <begin position="33"/>
        <end position="55"/>
    </location>
</feature>
<feature type="transmembrane region" description="Helical" evidence="6">
    <location>
        <begin position="241"/>
        <end position="260"/>
    </location>
</feature>
<dbReference type="PANTHER" id="PTHR10383">
    <property type="entry name" value="SERINE INCORPORATOR"/>
    <property type="match status" value="1"/>
</dbReference>
<feature type="transmembrane region" description="Helical" evidence="6">
    <location>
        <begin position="183"/>
        <end position="204"/>
    </location>
</feature>
<dbReference type="PANTHER" id="PTHR10383:SF9">
    <property type="entry name" value="SERINE INCORPORATOR, ISOFORM F"/>
    <property type="match status" value="1"/>
</dbReference>
<name>A0AAD1UK15_EUPCR</name>
<feature type="transmembrane region" description="Helical" evidence="6">
    <location>
        <begin position="353"/>
        <end position="373"/>
    </location>
</feature>
<evidence type="ECO:0000256" key="2">
    <source>
        <dbReference type="ARBA" id="ARBA00006665"/>
    </source>
</evidence>
<proteinExistence type="inferred from homology"/>
<comment type="caution">
    <text evidence="8">The sequence shown here is derived from an EMBL/GenBank/DDBJ whole genome shotgun (WGS) entry which is preliminary data.</text>
</comment>
<feature type="transmembrane region" description="Helical" evidence="6">
    <location>
        <begin position="280"/>
        <end position="300"/>
    </location>
</feature>
<evidence type="ECO:0000256" key="7">
    <source>
        <dbReference type="SAM" id="SignalP"/>
    </source>
</evidence>
<keyword evidence="3 6" id="KW-0812">Transmembrane</keyword>
<feature type="chain" id="PRO_5042193379" evidence="7">
    <location>
        <begin position="18"/>
        <end position="423"/>
    </location>
</feature>
<protein>
    <submittedName>
        <fullName evidence="8">Uncharacterized protein</fullName>
    </submittedName>
</protein>
<evidence type="ECO:0000256" key="6">
    <source>
        <dbReference type="SAM" id="Phobius"/>
    </source>
</evidence>
<keyword evidence="7" id="KW-0732">Signal</keyword>